<dbReference type="GO" id="GO:0006826">
    <property type="term" value="P:iron ion transport"/>
    <property type="evidence" value="ECO:0007669"/>
    <property type="project" value="UniProtKB-KW"/>
</dbReference>
<dbReference type="FunCoup" id="A0A371RGQ7">
    <property type="interactions" value="42"/>
</dbReference>
<accession>A0A371RGQ7</accession>
<keyword evidence="16" id="KW-0675">Receptor</keyword>
<keyword evidence="2 11" id="KW-0813">Transport</keyword>
<comment type="subcellular location">
    <subcellularLocation>
        <location evidence="1 11">Cell outer membrane</location>
        <topology evidence="1 11">Multi-pass membrane protein</topology>
    </subcellularLocation>
</comment>
<keyword evidence="8 12" id="KW-0798">TonB box</keyword>
<gene>
    <name evidence="16" type="ORF">DX908_04695</name>
</gene>
<evidence type="ECO:0000256" key="1">
    <source>
        <dbReference type="ARBA" id="ARBA00004571"/>
    </source>
</evidence>
<evidence type="ECO:0000256" key="13">
    <source>
        <dbReference type="SAM" id="SignalP"/>
    </source>
</evidence>
<evidence type="ECO:0000259" key="15">
    <source>
        <dbReference type="Pfam" id="PF07715"/>
    </source>
</evidence>
<dbReference type="Pfam" id="PF07715">
    <property type="entry name" value="Plug"/>
    <property type="match status" value="1"/>
</dbReference>
<evidence type="ECO:0000313" key="17">
    <source>
        <dbReference type="Proteomes" id="UP000264589"/>
    </source>
</evidence>
<comment type="caution">
    <text evidence="16">The sequence shown here is derived from an EMBL/GenBank/DDBJ whole genome shotgun (WGS) entry which is preliminary data.</text>
</comment>
<evidence type="ECO:0000256" key="3">
    <source>
        <dbReference type="ARBA" id="ARBA00022452"/>
    </source>
</evidence>
<dbReference type="GO" id="GO:0009279">
    <property type="term" value="C:cell outer membrane"/>
    <property type="evidence" value="ECO:0007669"/>
    <property type="project" value="UniProtKB-SubCell"/>
</dbReference>
<evidence type="ECO:0000256" key="7">
    <source>
        <dbReference type="ARBA" id="ARBA00023065"/>
    </source>
</evidence>
<dbReference type="PROSITE" id="PS52016">
    <property type="entry name" value="TONB_DEPENDENT_REC_3"/>
    <property type="match status" value="1"/>
</dbReference>
<evidence type="ECO:0000259" key="14">
    <source>
        <dbReference type="Pfam" id="PF00593"/>
    </source>
</evidence>
<evidence type="ECO:0000256" key="12">
    <source>
        <dbReference type="RuleBase" id="RU003357"/>
    </source>
</evidence>
<dbReference type="SUPFAM" id="SSF56935">
    <property type="entry name" value="Porins"/>
    <property type="match status" value="1"/>
</dbReference>
<sequence length="873" mass="93395">MRKTLMMGTSVLMAFAGFSAASAQDDDVIIVTATKREQTLQEVPVAVSVVDDQVVADAQINDVLDLQTVVPSLRVSQLERANNTTFIIRGLGNGGNNPGIEPSVAVYIDGVFRSRSASALADFLDLERVEVLRGPQSTLFGKNATAGVVNIVTKEPSFTTSGVLEGTIGNYNQFIGRGYVTGPISDSIAYSLSGSYNVRDGYTSNSITGQDINDRNRQSIRGQLLFQPTDALELKLIGDWDQIDEICCTVFNAGEGSLDFMGGPTSGQVIALLGGQKQAPGDWDYDVFFDTASTNEIINNGVSLQADYDLGNDVTFTSITSFRTKEEDIEFEGDFTSLEILGANTRDFDTETFTQEIRLFGETDRFSWLLGGFYFDESAENRINITYGDDTRAYVDILSSGALPTIEGGIGVPVGTFFSSGAGISTFATQDNQQLSIFAQTDINITDRLVLTLGASYYKDEKDVAISSINTNPFSSLDLAEFGFGAFFNAATGLAPTPTNIGTVAMGNPALIQALQAASVTSVADALAAGGVLAPNGVPVDPMTMLPLGNPFLALEALQVLQPSTNFPNSVEDGTSSDEDVPFTVRVAYDVNDRVNVYASYATGFKASSWNLTQDSRPFPSDIAALSGAGLLPSNTSVTLGNYSGTRLAGPEETESIEVGLKAVFDMASINIAIFDQSIEGFQAQTFQGAGFVLTNAGEQSVRGAEIEANISPMENLDITWAGTFLDPEYDSFPGAQVPTGSAIDLADGSADGSGDLTGATPAGIPDFASSLSAKYTQPMEWGEVFLRADWQYESETQVIDNVPEDVASREVNQFNASLGVNWDGGVELLVWSRNLFNDEYYTSAFPTTLQANSYSAYPNPPRTYGVTLRKRF</sequence>
<feature type="chain" id="PRO_5016861471" evidence="13">
    <location>
        <begin position="24"/>
        <end position="873"/>
    </location>
</feature>
<feature type="domain" description="TonB-dependent receptor-like beta-barrel" evidence="14">
    <location>
        <begin position="274"/>
        <end position="829"/>
    </location>
</feature>
<comment type="similarity">
    <text evidence="11 12">Belongs to the TonB-dependent receptor family.</text>
</comment>
<keyword evidence="6" id="KW-0408">Iron</keyword>
<evidence type="ECO:0000256" key="10">
    <source>
        <dbReference type="ARBA" id="ARBA00023237"/>
    </source>
</evidence>
<evidence type="ECO:0000256" key="5">
    <source>
        <dbReference type="ARBA" id="ARBA00022692"/>
    </source>
</evidence>
<evidence type="ECO:0000256" key="4">
    <source>
        <dbReference type="ARBA" id="ARBA00022496"/>
    </source>
</evidence>
<dbReference type="InterPro" id="IPR000531">
    <property type="entry name" value="Beta-barrel_TonB"/>
</dbReference>
<protein>
    <submittedName>
        <fullName evidence="16">TonB-dependent receptor</fullName>
    </submittedName>
</protein>
<dbReference type="Pfam" id="PF00593">
    <property type="entry name" value="TonB_dep_Rec_b-barrel"/>
    <property type="match status" value="1"/>
</dbReference>
<feature type="domain" description="TonB-dependent receptor plug" evidence="15">
    <location>
        <begin position="40"/>
        <end position="148"/>
    </location>
</feature>
<dbReference type="InParanoid" id="A0A371RGQ7"/>
<proteinExistence type="inferred from homology"/>
<dbReference type="RefSeq" id="WP_116391270.1">
    <property type="nucleotide sequence ID" value="NZ_QUQO01000001.1"/>
</dbReference>
<name>A0A371RGQ7_9PROT</name>
<dbReference type="InterPro" id="IPR036942">
    <property type="entry name" value="Beta-barrel_TonB_sf"/>
</dbReference>
<evidence type="ECO:0000313" key="16">
    <source>
        <dbReference type="EMBL" id="RFB04638.1"/>
    </source>
</evidence>
<evidence type="ECO:0000256" key="6">
    <source>
        <dbReference type="ARBA" id="ARBA00023004"/>
    </source>
</evidence>
<evidence type="ECO:0000256" key="8">
    <source>
        <dbReference type="ARBA" id="ARBA00023077"/>
    </source>
</evidence>
<dbReference type="Proteomes" id="UP000264589">
    <property type="component" value="Unassembled WGS sequence"/>
</dbReference>
<dbReference type="InterPro" id="IPR039426">
    <property type="entry name" value="TonB-dep_rcpt-like"/>
</dbReference>
<dbReference type="PANTHER" id="PTHR32552">
    <property type="entry name" value="FERRICHROME IRON RECEPTOR-RELATED"/>
    <property type="match status" value="1"/>
</dbReference>
<dbReference type="InterPro" id="IPR012910">
    <property type="entry name" value="Plug_dom"/>
</dbReference>
<keyword evidence="4" id="KW-0410">Iron transport</keyword>
<evidence type="ECO:0000256" key="2">
    <source>
        <dbReference type="ARBA" id="ARBA00022448"/>
    </source>
</evidence>
<evidence type="ECO:0000256" key="11">
    <source>
        <dbReference type="PROSITE-ProRule" id="PRU01360"/>
    </source>
</evidence>
<dbReference type="Gene3D" id="2.40.170.20">
    <property type="entry name" value="TonB-dependent receptor, beta-barrel domain"/>
    <property type="match status" value="2"/>
</dbReference>
<keyword evidence="10 11" id="KW-0998">Cell outer membrane</keyword>
<dbReference type="OrthoDB" id="9760333at2"/>
<dbReference type="AlphaFoldDB" id="A0A371RGQ7"/>
<keyword evidence="5 11" id="KW-0812">Transmembrane</keyword>
<keyword evidence="17" id="KW-1185">Reference proteome</keyword>
<keyword evidence="13" id="KW-0732">Signal</keyword>
<dbReference type="EMBL" id="QUQO01000001">
    <property type="protein sequence ID" value="RFB04638.1"/>
    <property type="molecule type" value="Genomic_DNA"/>
</dbReference>
<evidence type="ECO:0000256" key="9">
    <source>
        <dbReference type="ARBA" id="ARBA00023136"/>
    </source>
</evidence>
<reference evidence="16 17" key="1">
    <citation type="submission" date="2018-08" db="EMBL/GenBank/DDBJ databases">
        <title>Parvularcula sp. SM1705, isolated from surface water of the South Sea China.</title>
        <authorList>
            <person name="Sun L."/>
        </authorList>
    </citation>
    <scope>NUCLEOTIDE SEQUENCE [LARGE SCALE GENOMIC DNA]</scope>
    <source>
        <strain evidence="16 17">SM1705</strain>
    </source>
</reference>
<keyword evidence="7" id="KW-0406">Ion transport</keyword>
<keyword evidence="3 11" id="KW-1134">Transmembrane beta strand</keyword>
<feature type="signal peptide" evidence="13">
    <location>
        <begin position="1"/>
        <end position="23"/>
    </location>
</feature>
<dbReference type="PANTHER" id="PTHR32552:SF81">
    <property type="entry name" value="TONB-DEPENDENT OUTER MEMBRANE RECEPTOR"/>
    <property type="match status" value="1"/>
</dbReference>
<organism evidence="16 17">
    <name type="scientific">Parvularcula marina</name>
    <dbReference type="NCBI Taxonomy" id="2292771"/>
    <lineage>
        <taxon>Bacteria</taxon>
        <taxon>Pseudomonadati</taxon>
        <taxon>Pseudomonadota</taxon>
        <taxon>Alphaproteobacteria</taxon>
        <taxon>Parvularculales</taxon>
        <taxon>Parvularculaceae</taxon>
        <taxon>Parvularcula</taxon>
    </lineage>
</organism>
<keyword evidence="9 11" id="KW-0472">Membrane</keyword>